<evidence type="ECO:0000313" key="2">
    <source>
        <dbReference type="EMBL" id="KAG5209210.1"/>
    </source>
</evidence>
<dbReference type="AlphaFoldDB" id="A0A836A624"/>
<protein>
    <submittedName>
        <fullName evidence="2">Uncharacterized protein</fullName>
    </submittedName>
</protein>
<sequence length="135" mass="14902">MDFRSHLSIWQLYEPSSTDRVTDVFAYWLLLSSWDLKQDQCGVNAWLGPPGPASGHSAPHTRFASAQTPLTGRTSHKHLLDDPELIPCMPCVHSTDKQTEALTGSMMWGRGPCSSNPEPTLDLVGLTPDTKDPEQ</sequence>
<dbReference type="EMBL" id="JAEMGP010000005">
    <property type="protein sequence ID" value="KAG5209210.1"/>
    <property type="molecule type" value="Genomic_DNA"/>
</dbReference>
<dbReference type="Proteomes" id="UP000664991">
    <property type="component" value="Unassembled WGS sequence"/>
</dbReference>
<proteinExistence type="predicted"/>
<reference evidence="2 3" key="1">
    <citation type="submission" date="2020-12" db="EMBL/GenBank/DDBJ databases">
        <title>De novo assembly of Tibetan sheep genome.</title>
        <authorList>
            <person name="Li X."/>
        </authorList>
    </citation>
    <scope>NUCLEOTIDE SEQUENCE [LARGE SCALE GENOMIC DNA]</scope>
    <source>
        <tissue evidence="2">Heart</tissue>
    </source>
</reference>
<accession>A0A836A624</accession>
<evidence type="ECO:0000256" key="1">
    <source>
        <dbReference type="SAM" id="MobiDB-lite"/>
    </source>
</evidence>
<name>A0A836A624_SHEEP</name>
<gene>
    <name evidence="2" type="ORF">JEQ12_016775</name>
</gene>
<evidence type="ECO:0000313" key="3">
    <source>
        <dbReference type="Proteomes" id="UP000664991"/>
    </source>
</evidence>
<comment type="caution">
    <text evidence="2">The sequence shown here is derived from an EMBL/GenBank/DDBJ whole genome shotgun (WGS) entry which is preliminary data.</text>
</comment>
<organism evidence="2 3">
    <name type="scientific">Ovis aries</name>
    <name type="common">Sheep</name>
    <dbReference type="NCBI Taxonomy" id="9940"/>
    <lineage>
        <taxon>Eukaryota</taxon>
        <taxon>Metazoa</taxon>
        <taxon>Chordata</taxon>
        <taxon>Craniata</taxon>
        <taxon>Vertebrata</taxon>
        <taxon>Euteleostomi</taxon>
        <taxon>Mammalia</taxon>
        <taxon>Eutheria</taxon>
        <taxon>Laurasiatheria</taxon>
        <taxon>Artiodactyla</taxon>
        <taxon>Ruminantia</taxon>
        <taxon>Pecora</taxon>
        <taxon>Bovidae</taxon>
        <taxon>Caprinae</taxon>
        <taxon>Ovis</taxon>
    </lineage>
</organism>
<feature type="region of interest" description="Disordered" evidence="1">
    <location>
        <begin position="105"/>
        <end position="135"/>
    </location>
</feature>